<dbReference type="PROSITE" id="PS50262">
    <property type="entry name" value="G_PROTEIN_RECEP_F1_2"/>
    <property type="match status" value="1"/>
</dbReference>
<evidence type="ECO:0000256" key="4">
    <source>
        <dbReference type="ARBA" id="ARBA00023136"/>
    </source>
</evidence>
<feature type="compositionally biased region" description="Basic residues" evidence="5">
    <location>
        <begin position="438"/>
        <end position="448"/>
    </location>
</feature>
<evidence type="ECO:0000256" key="1">
    <source>
        <dbReference type="ARBA" id="ARBA00004370"/>
    </source>
</evidence>
<feature type="transmembrane region" description="Helical" evidence="6">
    <location>
        <begin position="175"/>
        <end position="195"/>
    </location>
</feature>
<reference evidence="8" key="1">
    <citation type="submission" date="2021-03" db="EMBL/GenBank/DDBJ databases">
        <authorList>
            <person name="Bekaert M."/>
        </authorList>
    </citation>
    <scope>NUCLEOTIDE SEQUENCE</scope>
</reference>
<evidence type="ECO:0000256" key="3">
    <source>
        <dbReference type="ARBA" id="ARBA00022989"/>
    </source>
</evidence>
<feature type="domain" description="G-protein coupled receptors family 1 profile" evidence="7">
    <location>
        <begin position="1"/>
        <end position="225"/>
    </location>
</feature>
<dbReference type="Proteomes" id="UP000683360">
    <property type="component" value="Unassembled WGS sequence"/>
</dbReference>
<feature type="region of interest" description="Disordered" evidence="5">
    <location>
        <begin position="438"/>
        <end position="465"/>
    </location>
</feature>
<gene>
    <name evidence="8" type="ORF">MEDL_34294</name>
</gene>
<dbReference type="Gene3D" id="1.20.1070.10">
    <property type="entry name" value="Rhodopsin 7-helix transmembrane proteins"/>
    <property type="match status" value="1"/>
</dbReference>
<keyword evidence="2 6" id="KW-0812">Transmembrane</keyword>
<feature type="region of interest" description="Disordered" evidence="5">
    <location>
        <begin position="304"/>
        <end position="338"/>
    </location>
</feature>
<keyword evidence="9" id="KW-1185">Reference proteome</keyword>
<evidence type="ECO:0000256" key="6">
    <source>
        <dbReference type="SAM" id="Phobius"/>
    </source>
</evidence>
<keyword evidence="3 6" id="KW-1133">Transmembrane helix</keyword>
<dbReference type="AlphaFoldDB" id="A0A8S3SIC8"/>
<protein>
    <recommendedName>
        <fullName evidence="7">G-protein coupled receptors family 1 profile domain-containing protein</fullName>
    </recommendedName>
</protein>
<accession>A0A8S3SIC8</accession>
<organism evidence="8 9">
    <name type="scientific">Mytilus edulis</name>
    <name type="common">Blue mussel</name>
    <dbReference type="NCBI Taxonomy" id="6550"/>
    <lineage>
        <taxon>Eukaryota</taxon>
        <taxon>Metazoa</taxon>
        <taxon>Spiralia</taxon>
        <taxon>Lophotrochozoa</taxon>
        <taxon>Mollusca</taxon>
        <taxon>Bivalvia</taxon>
        <taxon>Autobranchia</taxon>
        <taxon>Pteriomorphia</taxon>
        <taxon>Mytilida</taxon>
        <taxon>Mytiloidea</taxon>
        <taxon>Mytilidae</taxon>
        <taxon>Mytilinae</taxon>
        <taxon>Mytilus</taxon>
    </lineage>
</organism>
<evidence type="ECO:0000313" key="8">
    <source>
        <dbReference type="EMBL" id="CAG2220906.1"/>
    </source>
</evidence>
<feature type="transmembrane region" description="Helical" evidence="6">
    <location>
        <begin position="15"/>
        <end position="33"/>
    </location>
</feature>
<feature type="transmembrane region" description="Helical" evidence="6">
    <location>
        <begin position="94"/>
        <end position="120"/>
    </location>
</feature>
<feature type="transmembrane region" description="Helical" evidence="6">
    <location>
        <begin position="53"/>
        <end position="74"/>
    </location>
</feature>
<comment type="subcellular location">
    <subcellularLocation>
        <location evidence="1">Membrane</location>
    </subcellularLocation>
</comment>
<dbReference type="EMBL" id="CAJPWZ010001673">
    <property type="protein sequence ID" value="CAG2220906.1"/>
    <property type="molecule type" value="Genomic_DNA"/>
</dbReference>
<keyword evidence="4 6" id="KW-0472">Membrane</keyword>
<dbReference type="SUPFAM" id="SSF81321">
    <property type="entry name" value="Family A G protein-coupled receptor-like"/>
    <property type="match status" value="1"/>
</dbReference>
<evidence type="ECO:0000259" key="7">
    <source>
        <dbReference type="PROSITE" id="PS50262"/>
    </source>
</evidence>
<name>A0A8S3SIC8_MYTED</name>
<evidence type="ECO:0000313" key="9">
    <source>
        <dbReference type="Proteomes" id="UP000683360"/>
    </source>
</evidence>
<dbReference type="GO" id="GO:0016020">
    <property type="term" value="C:membrane"/>
    <property type="evidence" value="ECO:0007669"/>
    <property type="project" value="UniProtKB-SubCell"/>
</dbReference>
<sequence length="525" mass="59668">MIDETWLKQKLICQLQGFLGNVFLTTTSLLLLCQALERYAVVRCCRGERLERYYGRLLVAMFPISGIAVGFVFMEEDPISYIPGYFSCGITKTKLSIAISILTLAIPCLLCILISVLVLYKVHCNEGNLVEADFIRDNSLASGHLHFVQPSRMVNEIYRQRNNNTPRILHLKRSVMVISYLRVLLATIIFISFLLDHLMILTHEKLYNTRLFLTSLTCLLQPSIVLIICRPIRKRVDEILCSRQRTVNSTIEPFSLTSSVPMPRVDTSYSNILPIFLNHGNGLNIEVQVASDTINENATKDDTRRHTIGSNFSHDLNIKPRSQNQESEQPGITRPVDGRLSIRSSITSTDSVFVRINTSIERRLPFQRSSQSSLKSNGSHIFKTYLSIENLTDMNRPYFESAVSTPDQDFPRRHTRPILSYNMVHKILPQVWVSEHKQKSRPLSRRHSMQISSASSEHGHHDLPTPVESVASLEYSPPISIQSNSSYTRRSSIRTNRLNYCLGKLQEFSFDNPSVAGSNPELSHS</sequence>
<feature type="compositionally biased region" description="Polar residues" evidence="5">
    <location>
        <begin position="308"/>
        <end position="330"/>
    </location>
</feature>
<comment type="caution">
    <text evidence="8">The sequence shown here is derived from an EMBL/GenBank/DDBJ whole genome shotgun (WGS) entry which is preliminary data.</text>
</comment>
<evidence type="ECO:0000256" key="2">
    <source>
        <dbReference type="ARBA" id="ARBA00022692"/>
    </source>
</evidence>
<dbReference type="OrthoDB" id="10305466at2759"/>
<dbReference type="InterPro" id="IPR017452">
    <property type="entry name" value="GPCR_Rhodpsn_7TM"/>
</dbReference>
<proteinExistence type="predicted"/>
<evidence type="ECO:0000256" key="5">
    <source>
        <dbReference type="SAM" id="MobiDB-lite"/>
    </source>
</evidence>